<evidence type="ECO:0000256" key="1">
    <source>
        <dbReference type="SAM" id="MobiDB-lite"/>
    </source>
</evidence>
<organism evidence="2 3">
    <name type="scientific">Mycena metata</name>
    <dbReference type="NCBI Taxonomy" id="1033252"/>
    <lineage>
        <taxon>Eukaryota</taxon>
        <taxon>Fungi</taxon>
        <taxon>Dikarya</taxon>
        <taxon>Basidiomycota</taxon>
        <taxon>Agaricomycotina</taxon>
        <taxon>Agaricomycetes</taxon>
        <taxon>Agaricomycetidae</taxon>
        <taxon>Agaricales</taxon>
        <taxon>Marasmiineae</taxon>
        <taxon>Mycenaceae</taxon>
        <taxon>Mycena</taxon>
    </lineage>
</organism>
<protein>
    <submittedName>
        <fullName evidence="2">Uncharacterized protein</fullName>
    </submittedName>
</protein>
<gene>
    <name evidence="2" type="ORF">B0H16DRAFT_1595287</name>
</gene>
<dbReference type="EMBL" id="JARKIB010000197">
    <property type="protein sequence ID" value="KAJ7725110.1"/>
    <property type="molecule type" value="Genomic_DNA"/>
</dbReference>
<proteinExistence type="predicted"/>
<sequence length="173" mass="18733">CPPSDSRLLRALPRRGRSRNIAVNSATDDELAAPRPLHVSSAAADTQPDPVPEEADTTDVGNVPTRISKRRRLDVQTSSTPGSSRDPLHDNETYVGHSAAENDGNGLAPPPPPARSCGNCGSTTTSGGAWYNSKLLLVKICRVCYRYEKKHTKCRIVERTHLRARIPSALQSV</sequence>
<feature type="non-terminal residue" evidence="2">
    <location>
        <position position="1"/>
    </location>
</feature>
<dbReference type="AlphaFoldDB" id="A0AAD7HP37"/>
<name>A0AAD7HP37_9AGAR</name>
<keyword evidence="3" id="KW-1185">Reference proteome</keyword>
<dbReference type="Proteomes" id="UP001215598">
    <property type="component" value="Unassembled WGS sequence"/>
</dbReference>
<reference evidence="2" key="1">
    <citation type="submission" date="2023-03" db="EMBL/GenBank/DDBJ databases">
        <title>Massive genome expansion in bonnet fungi (Mycena s.s.) driven by repeated elements and novel gene families across ecological guilds.</title>
        <authorList>
            <consortium name="Lawrence Berkeley National Laboratory"/>
            <person name="Harder C.B."/>
            <person name="Miyauchi S."/>
            <person name="Viragh M."/>
            <person name="Kuo A."/>
            <person name="Thoen E."/>
            <person name="Andreopoulos B."/>
            <person name="Lu D."/>
            <person name="Skrede I."/>
            <person name="Drula E."/>
            <person name="Henrissat B."/>
            <person name="Morin E."/>
            <person name="Kohler A."/>
            <person name="Barry K."/>
            <person name="LaButti K."/>
            <person name="Morin E."/>
            <person name="Salamov A."/>
            <person name="Lipzen A."/>
            <person name="Mereny Z."/>
            <person name="Hegedus B."/>
            <person name="Baldrian P."/>
            <person name="Stursova M."/>
            <person name="Weitz H."/>
            <person name="Taylor A."/>
            <person name="Grigoriev I.V."/>
            <person name="Nagy L.G."/>
            <person name="Martin F."/>
            <person name="Kauserud H."/>
        </authorList>
    </citation>
    <scope>NUCLEOTIDE SEQUENCE</scope>
    <source>
        <strain evidence="2">CBHHK182m</strain>
    </source>
</reference>
<evidence type="ECO:0000313" key="2">
    <source>
        <dbReference type="EMBL" id="KAJ7725110.1"/>
    </source>
</evidence>
<evidence type="ECO:0000313" key="3">
    <source>
        <dbReference type="Proteomes" id="UP001215598"/>
    </source>
</evidence>
<feature type="region of interest" description="Disordered" evidence="1">
    <location>
        <begin position="1"/>
        <end position="114"/>
    </location>
</feature>
<comment type="caution">
    <text evidence="2">The sequence shown here is derived from an EMBL/GenBank/DDBJ whole genome shotgun (WGS) entry which is preliminary data.</text>
</comment>
<accession>A0AAD7HP37</accession>